<feature type="region of interest" description="Disordered" evidence="1">
    <location>
        <begin position="401"/>
        <end position="439"/>
    </location>
</feature>
<evidence type="ECO:0000259" key="3">
    <source>
        <dbReference type="Pfam" id="PF13843"/>
    </source>
</evidence>
<reference evidence="4 5" key="1">
    <citation type="submission" date="2013-11" db="EMBL/GenBank/DDBJ databases">
        <title>The Genome Sequence of Phytophthora parasitica P1976.</title>
        <authorList>
            <consortium name="The Broad Institute Genomics Platform"/>
            <person name="Russ C."/>
            <person name="Tyler B."/>
            <person name="Panabieres F."/>
            <person name="Shan W."/>
            <person name="Tripathy S."/>
            <person name="Grunwald N."/>
            <person name="Machado M."/>
            <person name="Johnson C.S."/>
            <person name="Walker B."/>
            <person name="Young S."/>
            <person name="Zeng Q."/>
            <person name="Gargeya S."/>
            <person name="Fitzgerald M."/>
            <person name="Haas B."/>
            <person name="Abouelleil A."/>
            <person name="Allen A.W."/>
            <person name="Alvarado L."/>
            <person name="Arachchi H.M."/>
            <person name="Berlin A.M."/>
            <person name="Chapman S.B."/>
            <person name="Gainer-Dewar J."/>
            <person name="Goldberg J."/>
            <person name="Griggs A."/>
            <person name="Gujja S."/>
            <person name="Hansen M."/>
            <person name="Howarth C."/>
            <person name="Imamovic A."/>
            <person name="Ireland A."/>
            <person name="Larimer J."/>
            <person name="McCowan C."/>
            <person name="Murphy C."/>
            <person name="Pearson M."/>
            <person name="Poon T.W."/>
            <person name="Priest M."/>
            <person name="Roberts A."/>
            <person name="Saif S."/>
            <person name="Shea T."/>
            <person name="Sisk P."/>
            <person name="Sykes S."/>
            <person name="Wortman J."/>
            <person name="Nusbaum C."/>
            <person name="Birren B."/>
        </authorList>
    </citation>
    <scope>NUCLEOTIDE SEQUENCE [LARGE SCALE GENOMIC DNA]</scope>
    <source>
        <strain evidence="4 5">P1976</strain>
    </source>
</reference>
<evidence type="ECO:0000313" key="4">
    <source>
        <dbReference type="EMBL" id="ETO80137.1"/>
    </source>
</evidence>
<dbReference type="PANTHER" id="PTHR46599">
    <property type="entry name" value="PIGGYBAC TRANSPOSABLE ELEMENT-DERIVED PROTEIN 4"/>
    <property type="match status" value="1"/>
</dbReference>
<organism evidence="4 5">
    <name type="scientific">Phytophthora nicotianae P1976</name>
    <dbReference type="NCBI Taxonomy" id="1317066"/>
    <lineage>
        <taxon>Eukaryota</taxon>
        <taxon>Sar</taxon>
        <taxon>Stramenopiles</taxon>
        <taxon>Oomycota</taxon>
        <taxon>Peronosporomycetes</taxon>
        <taxon>Peronosporales</taxon>
        <taxon>Peronosporaceae</taxon>
        <taxon>Phytophthora</taxon>
    </lineage>
</organism>
<gene>
    <name evidence="4" type="ORF">F444_05301</name>
</gene>
<accession>A0A081AMM6</accession>
<feature type="region of interest" description="Disordered" evidence="1">
    <location>
        <begin position="265"/>
        <end position="287"/>
    </location>
</feature>
<proteinExistence type="predicted"/>
<feature type="compositionally biased region" description="Low complexity" evidence="1">
    <location>
        <begin position="414"/>
        <end position="423"/>
    </location>
</feature>
<evidence type="ECO:0000256" key="1">
    <source>
        <dbReference type="SAM" id="MobiDB-lite"/>
    </source>
</evidence>
<dbReference type="PANTHER" id="PTHR46599:SF3">
    <property type="entry name" value="PIGGYBAC TRANSPOSABLE ELEMENT-DERIVED PROTEIN 4"/>
    <property type="match status" value="1"/>
</dbReference>
<dbReference type="InterPro" id="IPR029526">
    <property type="entry name" value="PGBD"/>
</dbReference>
<feature type="domain" description="PiggyBac transposable element-derived protein" evidence="3">
    <location>
        <begin position="89"/>
        <end position="219"/>
    </location>
</feature>
<dbReference type="AlphaFoldDB" id="A0A081AMM6"/>
<dbReference type="EMBL" id="ANJA01001035">
    <property type="protein sequence ID" value="ETO80137.1"/>
    <property type="molecule type" value="Genomic_DNA"/>
</dbReference>
<dbReference type="Proteomes" id="UP000028582">
    <property type="component" value="Unassembled WGS sequence"/>
</dbReference>
<dbReference type="Pfam" id="PF13843">
    <property type="entry name" value="DDE_Tnp_1_7"/>
    <property type="match status" value="1"/>
</dbReference>
<keyword evidence="2" id="KW-0812">Transmembrane</keyword>
<evidence type="ECO:0000313" key="5">
    <source>
        <dbReference type="Proteomes" id="UP000028582"/>
    </source>
</evidence>
<dbReference type="OrthoDB" id="121849at2759"/>
<feature type="transmembrane region" description="Helical" evidence="2">
    <location>
        <begin position="202"/>
        <end position="222"/>
    </location>
</feature>
<name>A0A081AMM6_PHYNI</name>
<protein>
    <recommendedName>
        <fullName evidence="3">PiggyBac transposable element-derived protein domain-containing protein</fullName>
    </recommendedName>
</protein>
<sequence length="439" mass="48715">MAKRKRIKKLTWGKLWTKLKKLGWRFERPKGLATENRYFTPAGWEKRPHATHLVDYYEGPDEVWKHLPEDVLYDDAAGADGASEPPPSTIQTNRRGYCKAIPYKSAKRPKNMARGSYRIAQSKDEPSMIAVSWMDNRPVHFIATGCSTEPATLSRREGSAVVDVPAPRLVKEYQDGMGGADVHDQLRLQRYSIQGAMKMRKYYHTIFLGLVDMALINAFIIFRRVQGDRTTGPAQPTHAHFMRVMQMSLLAVGASDFEGDLSVRALTDTPVPPSPTPRYRLSTSHSTKQVEVYRTTRGKNGKESRKRRQYACKVCSLLRPAKNPWETTFYCFECTEARLAGTPDDSSSAKGKIYLCQKVRQHDPTAATNSATCSQIWHELWGGGANIPPGLKSIRLRAPVDQGAQASDGDDDVSSVSSGARSGSDGGSPAEGIVEPAVI</sequence>
<evidence type="ECO:0000256" key="2">
    <source>
        <dbReference type="SAM" id="Phobius"/>
    </source>
</evidence>
<comment type="caution">
    <text evidence="4">The sequence shown here is derived from an EMBL/GenBank/DDBJ whole genome shotgun (WGS) entry which is preliminary data.</text>
</comment>
<keyword evidence="2" id="KW-0472">Membrane</keyword>
<keyword evidence="2" id="KW-1133">Transmembrane helix</keyword>